<proteinExistence type="evidence at transcript level"/>
<feature type="domain" description="DUF4806" evidence="2">
    <location>
        <begin position="128"/>
        <end position="198"/>
    </location>
</feature>
<sequence length="279" mass="30584">RPAAAFESGVQFLKQSLLKLAAGETSEKEWLPYIALCQAAANADIENGSTAADVIHLFYDISTDQDDKSLLVPLQPQAQPDLPGYIEEILSTLNDIKKTQQNHSKLFAALVKNDTKVPLFESGDLPKLPFTSRRAFEAYDRDLSTSEEARRRMMNHIAIQGGNNTRERTCRVLRSVFSSSLAAEYSWYGAKGKQKFCKLNLCKLMCSTLTSYEHSGDATATLKEVEKSVMSWLRHAPARSVAEERKSSGGEGTAQGASSVSAATTPPRHLESDDSSFGS</sequence>
<name>G3MJ05_AMBMU</name>
<evidence type="ECO:0000259" key="2">
    <source>
        <dbReference type="Pfam" id="PF16064"/>
    </source>
</evidence>
<dbReference type="AlphaFoldDB" id="G3MJ05"/>
<dbReference type="PANTHER" id="PTHR34153:SF2">
    <property type="entry name" value="SI:CH211-262H13.3-RELATED"/>
    <property type="match status" value="1"/>
</dbReference>
<evidence type="ECO:0000313" key="3">
    <source>
        <dbReference type="EMBL" id="AEO33473.1"/>
    </source>
</evidence>
<dbReference type="PANTHER" id="PTHR34153">
    <property type="entry name" value="SI:CH211-262H13.3-RELATED-RELATED"/>
    <property type="match status" value="1"/>
</dbReference>
<accession>G3MJ05</accession>
<reference evidence="3" key="1">
    <citation type="journal article" date="2011" name="PLoS ONE">
        <title>A deep insight into the sialotranscriptome of the gulf coast tick, Amblyomma maculatum.</title>
        <authorList>
            <person name="Karim S."/>
            <person name="Singh P."/>
            <person name="Ribeiro J.M."/>
        </authorList>
    </citation>
    <scope>NUCLEOTIDE SEQUENCE</scope>
    <source>
        <tissue evidence="3">Salivary gland</tissue>
    </source>
</reference>
<feature type="compositionally biased region" description="Polar residues" evidence="1">
    <location>
        <begin position="255"/>
        <end position="264"/>
    </location>
</feature>
<feature type="region of interest" description="Disordered" evidence="1">
    <location>
        <begin position="238"/>
        <end position="279"/>
    </location>
</feature>
<dbReference type="InterPro" id="IPR032071">
    <property type="entry name" value="DUF4806"/>
</dbReference>
<dbReference type="Pfam" id="PF16064">
    <property type="entry name" value="DUF4806"/>
    <property type="match status" value="1"/>
</dbReference>
<dbReference type="EMBL" id="JO841856">
    <property type="protein sequence ID" value="AEO33473.1"/>
    <property type="molecule type" value="mRNA"/>
</dbReference>
<protein>
    <recommendedName>
        <fullName evidence="2">DUF4806 domain-containing protein</fullName>
    </recommendedName>
</protein>
<evidence type="ECO:0000256" key="1">
    <source>
        <dbReference type="SAM" id="MobiDB-lite"/>
    </source>
</evidence>
<organism evidence="3">
    <name type="scientific">Amblyomma maculatum</name>
    <name type="common">Gulf Coast tick</name>
    <dbReference type="NCBI Taxonomy" id="34609"/>
    <lineage>
        <taxon>Eukaryota</taxon>
        <taxon>Metazoa</taxon>
        <taxon>Ecdysozoa</taxon>
        <taxon>Arthropoda</taxon>
        <taxon>Chelicerata</taxon>
        <taxon>Arachnida</taxon>
        <taxon>Acari</taxon>
        <taxon>Parasitiformes</taxon>
        <taxon>Ixodida</taxon>
        <taxon>Ixodoidea</taxon>
        <taxon>Ixodidae</taxon>
        <taxon>Amblyomminae</taxon>
        <taxon>Amblyomma</taxon>
    </lineage>
</organism>
<feature type="non-terminal residue" evidence="3">
    <location>
        <position position="1"/>
    </location>
</feature>